<evidence type="ECO:0000313" key="2">
    <source>
        <dbReference type="EMBL" id="KKM62738.1"/>
    </source>
</evidence>
<reference evidence="2" key="1">
    <citation type="journal article" date="2015" name="Nature">
        <title>Complex archaea that bridge the gap between prokaryotes and eukaryotes.</title>
        <authorList>
            <person name="Spang A."/>
            <person name="Saw J.H."/>
            <person name="Jorgensen S.L."/>
            <person name="Zaremba-Niedzwiedzka K."/>
            <person name="Martijn J."/>
            <person name="Lind A.E."/>
            <person name="van Eijk R."/>
            <person name="Schleper C."/>
            <person name="Guy L."/>
            <person name="Ettema T.J."/>
        </authorList>
    </citation>
    <scope>NUCLEOTIDE SEQUENCE</scope>
</reference>
<name>A0A0F9IZG3_9ZZZZ</name>
<proteinExistence type="predicted"/>
<sequence length="133" mass="15186">MTKFPVRPSRRDQKDGRNVDREKTMADEKLTAEEWLNSKYPLSANVTEFTREDAILLMAGFSDQEFNAGVEACKQTLFGIIRENHTRLDDYRTGPPEAAKPDYRKNASVIIERNSALSWARSKLEGLKLPVPE</sequence>
<feature type="region of interest" description="Disordered" evidence="1">
    <location>
        <begin position="1"/>
        <end position="26"/>
    </location>
</feature>
<feature type="compositionally biased region" description="Basic and acidic residues" evidence="1">
    <location>
        <begin position="9"/>
        <end position="26"/>
    </location>
</feature>
<gene>
    <name evidence="2" type="ORF">LCGC14_1518590</name>
</gene>
<comment type="caution">
    <text evidence="2">The sequence shown here is derived from an EMBL/GenBank/DDBJ whole genome shotgun (WGS) entry which is preliminary data.</text>
</comment>
<accession>A0A0F9IZG3</accession>
<protein>
    <submittedName>
        <fullName evidence="2">Uncharacterized protein</fullName>
    </submittedName>
</protein>
<dbReference type="AlphaFoldDB" id="A0A0F9IZG3"/>
<organism evidence="2">
    <name type="scientific">marine sediment metagenome</name>
    <dbReference type="NCBI Taxonomy" id="412755"/>
    <lineage>
        <taxon>unclassified sequences</taxon>
        <taxon>metagenomes</taxon>
        <taxon>ecological metagenomes</taxon>
    </lineage>
</organism>
<evidence type="ECO:0000256" key="1">
    <source>
        <dbReference type="SAM" id="MobiDB-lite"/>
    </source>
</evidence>
<dbReference type="EMBL" id="LAZR01011236">
    <property type="protein sequence ID" value="KKM62738.1"/>
    <property type="molecule type" value="Genomic_DNA"/>
</dbReference>